<feature type="compositionally biased region" description="Basic residues" evidence="1">
    <location>
        <begin position="66"/>
        <end position="75"/>
    </location>
</feature>
<dbReference type="eggNOG" id="ENOG5032IGM">
    <property type="taxonomic scope" value="Bacteria"/>
</dbReference>
<reference evidence="2 3" key="1">
    <citation type="journal article" date="2014" name="Antonie Van Leeuwenhoek">
        <title>Roseivivax atlanticus sp. nov., isolated from surface seawater of the Atlantic Ocean.</title>
        <authorList>
            <person name="Li G."/>
            <person name="Lai Q."/>
            <person name="Liu X."/>
            <person name="Sun F."/>
            <person name="Shao Z."/>
        </authorList>
    </citation>
    <scope>NUCLEOTIDE SEQUENCE [LARGE SCALE GENOMIC DNA]</scope>
    <source>
        <strain evidence="2 3">22II-s10s</strain>
    </source>
</reference>
<dbReference type="AlphaFoldDB" id="W4HPW3"/>
<dbReference type="EMBL" id="AQQW01000001">
    <property type="protein sequence ID" value="ETW14802.1"/>
    <property type="molecule type" value="Genomic_DNA"/>
</dbReference>
<feature type="region of interest" description="Disordered" evidence="1">
    <location>
        <begin position="46"/>
        <end position="75"/>
    </location>
</feature>
<proteinExistence type="predicted"/>
<evidence type="ECO:0000313" key="2">
    <source>
        <dbReference type="EMBL" id="ETW14802.1"/>
    </source>
</evidence>
<gene>
    <name evidence="2" type="ORF">ATO8_02805</name>
</gene>
<protein>
    <submittedName>
        <fullName evidence="2">Uncharacterized protein</fullName>
    </submittedName>
</protein>
<organism evidence="2 3">
    <name type="scientific">Roseivivax marinus</name>
    <dbReference type="NCBI Taxonomy" id="1379903"/>
    <lineage>
        <taxon>Bacteria</taxon>
        <taxon>Pseudomonadati</taxon>
        <taxon>Pseudomonadota</taxon>
        <taxon>Alphaproteobacteria</taxon>
        <taxon>Rhodobacterales</taxon>
        <taxon>Roseobacteraceae</taxon>
        <taxon>Roseivivax</taxon>
    </lineage>
</organism>
<dbReference type="Proteomes" id="UP000019063">
    <property type="component" value="Unassembled WGS sequence"/>
</dbReference>
<name>W4HPW3_9RHOB</name>
<sequence length="75" mass="8294">MSSKKSVPGPSKSELRYEQTNTIAREIIAQETRARDEKTARLRAARLARDAAERAQSQDAPAKTRTPAKKKTAKA</sequence>
<comment type="caution">
    <text evidence="2">The sequence shown here is derived from an EMBL/GenBank/DDBJ whole genome shotgun (WGS) entry which is preliminary data.</text>
</comment>
<evidence type="ECO:0000313" key="3">
    <source>
        <dbReference type="Proteomes" id="UP000019063"/>
    </source>
</evidence>
<evidence type="ECO:0000256" key="1">
    <source>
        <dbReference type="SAM" id="MobiDB-lite"/>
    </source>
</evidence>
<keyword evidence="3" id="KW-1185">Reference proteome</keyword>
<accession>W4HPW3</accession>